<sequence>MSEIIEIEKELPKLTDGREYKQYSINYEINQQTYKLVRDYLEIKEVDFKNKFFDISYILEWTSGSLWLKLRLAF</sequence>
<accession>A0A0B7A4P8</accession>
<dbReference type="EMBL" id="HACG01028757">
    <property type="protein sequence ID" value="CEK75622.1"/>
    <property type="molecule type" value="Transcribed_RNA"/>
</dbReference>
<gene>
    <name evidence="1" type="primary">ORF96324</name>
</gene>
<evidence type="ECO:0000313" key="1">
    <source>
        <dbReference type="EMBL" id="CEK75622.1"/>
    </source>
</evidence>
<name>A0A0B7A4P8_9EUPU</name>
<dbReference type="AlphaFoldDB" id="A0A0B7A4P8"/>
<proteinExistence type="predicted"/>
<protein>
    <submittedName>
        <fullName evidence="1">Uncharacterized protein</fullName>
    </submittedName>
</protein>
<reference evidence="1" key="1">
    <citation type="submission" date="2014-12" db="EMBL/GenBank/DDBJ databases">
        <title>Insight into the proteome of Arion vulgaris.</title>
        <authorList>
            <person name="Aradska J."/>
            <person name="Bulat T."/>
            <person name="Smidak R."/>
            <person name="Sarate P."/>
            <person name="Gangsoo J."/>
            <person name="Sialana F."/>
            <person name="Bilban M."/>
            <person name="Lubec G."/>
        </authorList>
    </citation>
    <scope>NUCLEOTIDE SEQUENCE</scope>
    <source>
        <tissue evidence="1">Skin</tissue>
    </source>
</reference>
<organism evidence="1">
    <name type="scientific">Arion vulgaris</name>
    <dbReference type="NCBI Taxonomy" id="1028688"/>
    <lineage>
        <taxon>Eukaryota</taxon>
        <taxon>Metazoa</taxon>
        <taxon>Spiralia</taxon>
        <taxon>Lophotrochozoa</taxon>
        <taxon>Mollusca</taxon>
        <taxon>Gastropoda</taxon>
        <taxon>Heterobranchia</taxon>
        <taxon>Euthyneura</taxon>
        <taxon>Panpulmonata</taxon>
        <taxon>Eupulmonata</taxon>
        <taxon>Stylommatophora</taxon>
        <taxon>Helicina</taxon>
        <taxon>Arionoidea</taxon>
        <taxon>Arionidae</taxon>
        <taxon>Arion</taxon>
    </lineage>
</organism>